<feature type="chain" id="PRO_5010727988" evidence="7">
    <location>
        <begin position="26"/>
        <end position="371"/>
    </location>
</feature>
<accession>A0A1W1UKT4</accession>
<dbReference type="STRING" id="695939.SAMN00790413_04678"/>
<evidence type="ECO:0000313" key="9">
    <source>
        <dbReference type="EMBL" id="SMB81687.1"/>
    </source>
</evidence>
<evidence type="ECO:0000256" key="4">
    <source>
        <dbReference type="ARBA" id="ARBA00022729"/>
    </source>
</evidence>
<reference evidence="9 10" key="1">
    <citation type="submission" date="2017-04" db="EMBL/GenBank/DDBJ databases">
        <authorList>
            <person name="Afonso C.L."/>
            <person name="Miller P.J."/>
            <person name="Scott M.A."/>
            <person name="Spackman E."/>
            <person name="Goraichik I."/>
            <person name="Dimitrov K.M."/>
            <person name="Suarez D.L."/>
            <person name="Swayne D.E."/>
        </authorList>
    </citation>
    <scope>NUCLEOTIDE SEQUENCE [LARGE SCALE GENOMIC DNA]</scope>
    <source>
        <strain evidence="9 10">KR-140</strain>
    </source>
</reference>
<evidence type="ECO:0000256" key="5">
    <source>
        <dbReference type="ARBA" id="ARBA00023136"/>
    </source>
</evidence>
<dbReference type="InterPro" id="IPR028082">
    <property type="entry name" value="Peripla_BP_I"/>
</dbReference>
<dbReference type="InterPro" id="IPR003760">
    <property type="entry name" value="PnrA-like"/>
</dbReference>
<dbReference type="Pfam" id="PF02608">
    <property type="entry name" value="Bmp"/>
    <property type="match status" value="1"/>
</dbReference>
<evidence type="ECO:0000256" key="7">
    <source>
        <dbReference type="SAM" id="SignalP"/>
    </source>
</evidence>
<keyword evidence="10" id="KW-1185">Reference proteome</keyword>
<name>A0A1W1UKT4_9DEIO</name>
<evidence type="ECO:0000256" key="6">
    <source>
        <dbReference type="ARBA" id="ARBA00023288"/>
    </source>
</evidence>
<keyword evidence="6" id="KW-0449">Lipoprotein</keyword>
<comment type="similarity">
    <text evidence="2">Belongs to the BMP lipoprotein family.</text>
</comment>
<protein>
    <submittedName>
        <fullName evidence="9">Basic membrane protein A</fullName>
    </submittedName>
</protein>
<dbReference type="InterPro" id="IPR050957">
    <property type="entry name" value="BMP_lipoprotein"/>
</dbReference>
<dbReference type="RefSeq" id="WP_084046010.1">
    <property type="nucleotide sequence ID" value="NZ_FWWU01000005.1"/>
</dbReference>
<dbReference type="OrthoDB" id="58001at2"/>
<dbReference type="SUPFAM" id="SSF53822">
    <property type="entry name" value="Periplasmic binding protein-like I"/>
    <property type="match status" value="1"/>
</dbReference>
<dbReference type="AlphaFoldDB" id="A0A1W1UKT4"/>
<evidence type="ECO:0000256" key="1">
    <source>
        <dbReference type="ARBA" id="ARBA00004193"/>
    </source>
</evidence>
<feature type="domain" description="ABC transporter substrate-binding protein PnrA-like" evidence="8">
    <location>
        <begin position="35"/>
        <end position="227"/>
    </location>
</feature>
<evidence type="ECO:0000259" key="8">
    <source>
        <dbReference type="Pfam" id="PF02608"/>
    </source>
</evidence>
<sequence length="371" mass="38864">MKTISGVIRTAWLFPFALLCGLTSAAAPSLNITLVLDPGGPFDKGTNEAATLGLERAVREHGMPYNTVTAIDNADMLRQLRLAARSSNLVIASGRDSAAALTVAAKEFPNVRFAGVDTLPSGPNTAGLRFREQEGAFLAGFLAANVTSTRILGVLSTADDIVARKYRAGFKAGVALACPACRVLDVTQPAKGSMVDASTLAKKLYAQGADIVLAAVGANNRGVVTAATAVQCLRAGMLPKGVTFQSDVFAKVPRGDPYKAECQGVTRPVFAIGTDSANLDSAGDSDVDRKTLNHALTSVVKRTDNAVFALVDDLAKGRPWRTGERGFGLENDGIELSMNDFNAALLTKELKSKVTAVEKLILGGTLKVPSQ</sequence>
<dbReference type="PANTHER" id="PTHR34296">
    <property type="entry name" value="TRANSCRIPTIONAL ACTIVATOR PROTEIN MED"/>
    <property type="match status" value="1"/>
</dbReference>
<dbReference type="GO" id="GO:0005886">
    <property type="term" value="C:plasma membrane"/>
    <property type="evidence" value="ECO:0007669"/>
    <property type="project" value="UniProtKB-SubCell"/>
</dbReference>
<organism evidence="9 10">
    <name type="scientific">Deinococcus hopiensis KR-140</name>
    <dbReference type="NCBI Taxonomy" id="695939"/>
    <lineage>
        <taxon>Bacteria</taxon>
        <taxon>Thermotogati</taxon>
        <taxon>Deinococcota</taxon>
        <taxon>Deinococci</taxon>
        <taxon>Deinococcales</taxon>
        <taxon>Deinococcaceae</taxon>
        <taxon>Deinococcus</taxon>
    </lineage>
</organism>
<keyword evidence="3" id="KW-1003">Cell membrane</keyword>
<keyword evidence="5" id="KW-0472">Membrane</keyword>
<gene>
    <name evidence="9" type="ORF">SAMN00790413_04678</name>
</gene>
<keyword evidence="4 7" id="KW-0732">Signal</keyword>
<dbReference type="EMBL" id="FWWU01000005">
    <property type="protein sequence ID" value="SMB81687.1"/>
    <property type="molecule type" value="Genomic_DNA"/>
</dbReference>
<dbReference type="CDD" id="cd06354">
    <property type="entry name" value="PBP1_PrnA-like"/>
    <property type="match status" value="1"/>
</dbReference>
<comment type="subcellular location">
    <subcellularLocation>
        <location evidence="1">Cell membrane</location>
        <topology evidence="1">Lipid-anchor</topology>
    </subcellularLocation>
</comment>
<evidence type="ECO:0000256" key="2">
    <source>
        <dbReference type="ARBA" id="ARBA00008610"/>
    </source>
</evidence>
<dbReference type="Proteomes" id="UP000192582">
    <property type="component" value="Unassembled WGS sequence"/>
</dbReference>
<evidence type="ECO:0000256" key="3">
    <source>
        <dbReference type="ARBA" id="ARBA00022475"/>
    </source>
</evidence>
<proteinExistence type="inferred from homology"/>
<dbReference type="Gene3D" id="3.40.50.2300">
    <property type="match status" value="4"/>
</dbReference>
<dbReference type="PANTHER" id="PTHR34296:SF2">
    <property type="entry name" value="ABC TRANSPORTER GUANOSINE-BINDING PROTEIN NUPN"/>
    <property type="match status" value="1"/>
</dbReference>
<feature type="signal peptide" evidence="7">
    <location>
        <begin position="1"/>
        <end position="25"/>
    </location>
</feature>
<evidence type="ECO:0000313" key="10">
    <source>
        <dbReference type="Proteomes" id="UP000192582"/>
    </source>
</evidence>